<dbReference type="Pfam" id="PF14534">
    <property type="entry name" value="DUF4440"/>
    <property type="match status" value="1"/>
</dbReference>
<feature type="domain" description="DUF4440" evidence="1">
    <location>
        <begin position="10"/>
        <end position="115"/>
    </location>
</feature>
<dbReference type="Proteomes" id="UP001271007">
    <property type="component" value="Unassembled WGS sequence"/>
</dbReference>
<keyword evidence="3" id="KW-1185">Reference proteome</keyword>
<evidence type="ECO:0000259" key="1">
    <source>
        <dbReference type="Pfam" id="PF14534"/>
    </source>
</evidence>
<protein>
    <recommendedName>
        <fullName evidence="1">DUF4440 domain-containing protein</fullName>
    </recommendedName>
</protein>
<dbReference type="SUPFAM" id="SSF54427">
    <property type="entry name" value="NTF2-like"/>
    <property type="match status" value="1"/>
</dbReference>
<accession>A0AAJ0DQT4</accession>
<evidence type="ECO:0000313" key="3">
    <source>
        <dbReference type="Proteomes" id="UP001271007"/>
    </source>
</evidence>
<comment type="caution">
    <text evidence="2">The sequence shown here is derived from an EMBL/GenBank/DDBJ whole genome shotgun (WGS) entry which is preliminary data.</text>
</comment>
<dbReference type="Gene3D" id="3.10.450.50">
    <property type="match status" value="1"/>
</dbReference>
<dbReference type="EMBL" id="JAWDJX010000010">
    <property type="protein sequence ID" value="KAK3054815.1"/>
    <property type="molecule type" value="Genomic_DNA"/>
</dbReference>
<gene>
    <name evidence="2" type="ORF">LTR09_003973</name>
</gene>
<dbReference type="InterPro" id="IPR032710">
    <property type="entry name" value="NTF2-like_dom_sf"/>
</dbReference>
<reference evidence="2" key="1">
    <citation type="submission" date="2023-04" db="EMBL/GenBank/DDBJ databases">
        <title>Black Yeasts Isolated from many extreme environments.</title>
        <authorList>
            <person name="Coleine C."/>
            <person name="Stajich J.E."/>
            <person name="Selbmann L."/>
        </authorList>
    </citation>
    <scope>NUCLEOTIDE SEQUENCE</scope>
    <source>
        <strain evidence="2">CCFEE 5312</strain>
    </source>
</reference>
<proteinExistence type="predicted"/>
<dbReference type="InterPro" id="IPR027843">
    <property type="entry name" value="DUF4440"/>
</dbReference>
<evidence type="ECO:0000313" key="2">
    <source>
        <dbReference type="EMBL" id="KAK3054815.1"/>
    </source>
</evidence>
<name>A0AAJ0DQT4_9PEZI</name>
<dbReference type="AlphaFoldDB" id="A0AAJ0DQT4"/>
<sequence length="132" mass="14822">MASKELETRIVDLEEATWRALQKSGEGMIPFITDDCIMQFPLGMKVTSRSDPNVQDILRSEAFIPWKSFELSKVDVQPLGDSAAIISYLARATRPGMDDGDATLGFEALCSSVWRWDAEKYSLCFHQQTLAQ</sequence>
<organism evidence="2 3">
    <name type="scientific">Extremus antarcticus</name>
    <dbReference type="NCBI Taxonomy" id="702011"/>
    <lineage>
        <taxon>Eukaryota</taxon>
        <taxon>Fungi</taxon>
        <taxon>Dikarya</taxon>
        <taxon>Ascomycota</taxon>
        <taxon>Pezizomycotina</taxon>
        <taxon>Dothideomycetes</taxon>
        <taxon>Dothideomycetidae</taxon>
        <taxon>Mycosphaerellales</taxon>
        <taxon>Extremaceae</taxon>
        <taxon>Extremus</taxon>
    </lineage>
</organism>